<dbReference type="CDD" id="cd02549">
    <property type="entry name" value="Peptidase_C39A"/>
    <property type="match status" value="1"/>
</dbReference>
<dbReference type="InterPro" id="IPR039563">
    <property type="entry name" value="Peptidase_C39_single_dom"/>
</dbReference>
<sequence>MPREVSGASGNVPRVVSFESPVHDTSFPFDTLVPSWSAATPPGTWIRLRFTVRSGGRWSPPLDLGAWASGATDIRRRSARAQDAGAAHAWTVDTDTVRHARPGVRADAYRYEADLVSVDPALSPVVREVSVLVSDSSRHGESPEDHEPNGSARGVSLPVPARSQMVFPDGGEAWCSPASLSMVMAYWARETGDPGLDQPVPAVAEGVYDHSYEGWGNWPFNTAHAADLGLEARVGRLRSLDEAEGWLSEGVPLVASVAWDDGKPGQGLPGAPLARSDGHLLVIRGFTPSGGVVVNDPAARDDWGVPRVYRRGEFSRAWLRNDGSSGGIAYLVHPTGWAAPGARVPRRNP</sequence>
<accession>A0A6J4R6F6</accession>
<protein>
    <recommendedName>
        <fullName evidence="2">Peptidase C39-like domain-containing protein</fullName>
    </recommendedName>
</protein>
<dbReference type="EMBL" id="CADCVI010000079">
    <property type="protein sequence ID" value="CAA9464131.1"/>
    <property type="molecule type" value="Genomic_DNA"/>
</dbReference>
<organism evidence="3">
    <name type="scientific">uncultured Rubrobacteraceae bacterium</name>
    <dbReference type="NCBI Taxonomy" id="349277"/>
    <lineage>
        <taxon>Bacteria</taxon>
        <taxon>Bacillati</taxon>
        <taxon>Actinomycetota</taxon>
        <taxon>Rubrobacteria</taxon>
        <taxon>Rubrobacterales</taxon>
        <taxon>Rubrobacteraceae</taxon>
        <taxon>environmental samples</taxon>
    </lineage>
</organism>
<proteinExistence type="predicted"/>
<dbReference type="Gene3D" id="3.90.70.10">
    <property type="entry name" value="Cysteine proteinases"/>
    <property type="match status" value="1"/>
</dbReference>
<evidence type="ECO:0000259" key="2">
    <source>
        <dbReference type="Pfam" id="PF13529"/>
    </source>
</evidence>
<dbReference type="InterPro" id="IPR039564">
    <property type="entry name" value="Peptidase_C39-like"/>
</dbReference>
<feature type="compositionally biased region" description="Basic and acidic residues" evidence="1">
    <location>
        <begin position="136"/>
        <end position="148"/>
    </location>
</feature>
<feature type="domain" description="Peptidase C39-like" evidence="2">
    <location>
        <begin position="157"/>
        <end position="298"/>
    </location>
</feature>
<evidence type="ECO:0000313" key="3">
    <source>
        <dbReference type="EMBL" id="CAA9464131.1"/>
    </source>
</evidence>
<dbReference type="Pfam" id="PF13529">
    <property type="entry name" value="Peptidase_C39_2"/>
    <property type="match status" value="1"/>
</dbReference>
<feature type="region of interest" description="Disordered" evidence="1">
    <location>
        <begin position="133"/>
        <end position="157"/>
    </location>
</feature>
<gene>
    <name evidence="3" type="ORF">AVDCRST_MAG25-1283</name>
</gene>
<name>A0A6J4R6F6_9ACTN</name>
<reference evidence="3" key="1">
    <citation type="submission" date="2020-02" db="EMBL/GenBank/DDBJ databases">
        <authorList>
            <person name="Meier V. D."/>
        </authorList>
    </citation>
    <scope>NUCLEOTIDE SEQUENCE</scope>
    <source>
        <strain evidence="3">AVDCRST_MAG25</strain>
    </source>
</reference>
<evidence type="ECO:0000256" key="1">
    <source>
        <dbReference type="SAM" id="MobiDB-lite"/>
    </source>
</evidence>
<dbReference type="AlphaFoldDB" id="A0A6J4R6F6"/>